<reference evidence="2" key="1">
    <citation type="submission" date="2022-11" db="UniProtKB">
        <authorList>
            <consortium name="WormBaseParasite"/>
        </authorList>
    </citation>
    <scope>IDENTIFICATION</scope>
</reference>
<organism evidence="1 2">
    <name type="scientific">Panagrolaimus sp. JU765</name>
    <dbReference type="NCBI Taxonomy" id="591449"/>
    <lineage>
        <taxon>Eukaryota</taxon>
        <taxon>Metazoa</taxon>
        <taxon>Ecdysozoa</taxon>
        <taxon>Nematoda</taxon>
        <taxon>Chromadorea</taxon>
        <taxon>Rhabditida</taxon>
        <taxon>Tylenchina</taxon>
        <taxon>Panagrolaimomorpha</taxon>
        <taxon>Panagrolaimoidea</taxon>
        <taxon>Panagrolaimidae</taxon>
        <taxon>Panagrolaimus</taxon>
    </lineage>
</organism>
<dbReference type="Proteomes" id="UP000887576">
    <property type="component" value="Unplaced"/>
</dbReference>
<protein>
    <submittedName>
        <fullName evidence="2">Maturase K</fullName>
    </submittedName>
</protein>
<evidence type="ECO:0000313" key="2">
    <source>
        <dbReference type="WBParaSite" id="JU765_v2.g14989.t1"/>
    </source>
</evidence>
<dbReference type="WBParaSite" id="JU765_v2.g14989.t1">
    <property type="protein sequence ID" value="JU765_v2.g14989.t1"/>
    <property type="gene ID" value="JU765_v2.g14989"/>
</dbReference>
<proteinExistence type="predicted"/>
<accession>A0AC34QBW5</accession>
<name>A0AC34QBW5_9BILA</name>
<sequence length="129" mass="15275">MLSLRFKDNVNFTITETHLEYIDQNGYTYYFVHPPNRQFYSCFTRGKKAVIHFPNIIEQFRHDGLFLNHNSWQLVMIFYCSIPYNNLLVLLTNAGYSLAELKITRSLYLNFPKTFKSSLWSSFCISCTC</sequence>
<evidence type="ECO:0000313" key="1">
    <source>
        <dbReference type="Proteomes" id="UP000887576"/>
    </source>
</evidence>